<accession>A0A370UEB6</accession>
<feature type="compositionally biased region" description="Polar residues" evidence="1">
    <location>
        <begin position="209"/>
        <end position="234"/>
    </location>
</feature>
<comment type="caution">
    <text evidence="2">The sequence shown here is derived from an EMBL/GenBank/DDBJ whole genome shotgun (WGS) entry which is preliminary data.</text>
</comment>
<evidence type="ECO:0000313" key="3">
    <source>
        <dbReference type="Proteomes" id="UP000254326"/>
    </source>
</evidence>
<dbReference type="RefSeq" id="WP_115466677.1">
    <property type="nucleotide sequence ID" value="NZ_QKRA01000001.1"/>
</dbReference>
<dbReference type="EMBL" id="QKRA01000001">
    <property type="protein sequence ID" value="RDL46091.1"/>
    <property type="molecule type" value="Genomic_DNA"/>
</dbReference>
<name>A0A370UEB6_9GAMM</name>
<evidence type="ECO:0000313" key="2">
    <source>
        <dbReference type="EMBL" id="RDL46091.1"/>
    </source>
</evidence>
<gene>
    <name evidence="2" type="ORF">DN730_03365</name>
</gene>
<dbReference type="Pfam" id="PF12118">
    <property type="entry name" value="SprA-related"/>
    <property type="match status" value="1"/>
</dbReference>
<feature type="compositionally biased region" description="Polar residues" evidence="1">
    <location>
        <begin position="38"/>
        <end position="50"/>
    </location>
</feature>
<feature type="compositionally biased region" description="Low complexity" evidence="1">
    <location>
        <begin position="197"/>
        <end position="208"/>
    </location>
</feature>
<proteinExistence type="predicted"/>
<evidence type="ECO:0000256" key="1">
    <source>
        <dbReference type="SAM" id="MobiDB-lite"/>
    </source>
</evidence>
<feature type="region of interest" description="Disordered" evidence="1">
    <location>
        <begin position="1"/>
        <end position="138"/>
    </location>
</feature>
<keyword evidence="3" id="KW-1185">Reference proteome</keyword>
<sequence length="243" mass="25705">MSGSVTHSIEAQRYTQDRNVYATSVESSTSDESSAVSIRSSSDYTVSISEEAQALLDDDKANAGDQNEKSSADAVDKSTSTDADSSNELSEDEQNKVAELKSRDQEVRTHEQAHASAGGQYAGSPSYDYEQGPDGKRYAVGGEVQIDVSPIPNNAQATIDKMKQVYRAALAPSEPSAADRAVAREAQANITEASSQLLKENSLLSENSTAPSSTSRDGSVLSDTALNQTDSGSLSRRPLSLTA</sequence>
<protein>
    <submittedName>
        <fullName evidence="2">Catalase</fullName>
    </submittedName>
</protein>
<dbReference type="InterPro" id="IPR021973">
    <property type="entry name" value="SprA-related"/>
</dbReference>
<feature type="compositionally biased region" description="Polar residues" evidence="1">
    <location>
        <begin position="77"/>
        <end position="88"/>
    </location>
</feature>
<feature type="compositionally biased region" description="Basic and acidic residues" evidence="1">
    <location>
        <begin position="93"/>
        <end position="113"/>
    </location>
</feature>
<feature type="compositionally biased region" description="Polar residues" evidence="1">
    <location>
        <begin position="1"/>
        <end position="18"/>
    </location>
</feature>
<feature type="compositionally biased region" description="Low complexity" evidence="1">
    <location>
        <begin position="22"/>
        <end position="37"/>
    </location>
</feature>
<reference evidence="2 3" key="1">
    <citation type="submission" date="2018-06" db="EMBL/GenBank/DDBJ databases">
        <title>Marinomonas sp. YLB-05 draft genome sequence.</title>
        <authorList>
            <person name="Yu L."/>
            <person name="Tang X."/>
        </authorList>
    </citation>
    <scope>NUCLEOTIDE SEQUENCE [LARGE SCALE GENOMIC DNA]</scope>
    <source>
        <strain evidence="2 3">YLB-05</strain>
    </source>
</reference>
<feature type="compositionally biased region" description="Basic and acidic residues" evidence="1">
    <location>
        <begin position="57"/>
        <end position="76"/>
    </location>
</feature>
<organism evidence="2 3">
    <name type="scientific">Marinomonas piezotolerans</name>
    <dbReference type="NCBI Taxonomy" id="2213058"/>
    <lineage>
        <taxon>Bacteria</taxon>
        <taxon>Pseudomonadati</taxon>
        <taxon>Pseudomonadota</taxon>
        <taxon>Gammaproteobacteria</taxon>
        <taxon>Oceanospirillales</taxon>
        <taxon>Oceanospirillaceae</taxon>
        <taxon>Marinomonas</taxon>
    </lineage>
</organism>
<dbReference type="OrthoDB" id="9812722at2"/>
<dbReference type="AlphaFoldDB" id="A0A370UEB6"/>
<feature type="region of interest" description="Disordered" evidence="1">
    <location>
        <begin position="197"/>
        <end position="243"/>
    </location>
</feature>
<dbReference type="Proteomes" id="UP000254326">
    <property type="component" value="Unassembled WGS sequence"/>
</dbReference>